<feature type="transmembrane region" description="Helical" evidence="1">
    <location>
        <begin position="129"/>
        <end position="149"/>
    </location>
</feature>
<keyword evidence="1" id="KW-0472">Membrane</keyword>
<protein>
    <recommendedName>
        <fullName evidence="4">DUF2269 domain-containing protein</fullName>
    </recommendedName>
</protein>
<dbReference type="Proteomes" id="UP000661607">
    <property type="component" value="Unassembled WGS sequence"/>
</dbReference>
<feature type="transmembrane region" description="Helical" evidence="1">
    <location>
        <begin position="83"/>
        <end position="103"/>
    </location>
</feature>
<dbReference type="RefSeq" id="WP_192774387.1">
    <property type="nucleotide sequence ID" value="NZ_BAAASY010000041.1"/>
</dbReference>
<organism evidence="2 3">
    <name type="scientific">Nonomuraea africana</name>
    <dbReference type="NCBI Taxonomy" id="46171"/>
    <lineage>
        <taxon>Bacteria</taxon>
        <taxon>Bacillati</taxon>
        <taxon>Actinomycetota</taxon>
        <taxon>Actinomycetes</taxon>
        <taxon>Streptosporangiales</taxon>
        <taxon>Streptosporangiaceae</taxon>
        <taxon>Nonomuraea</taxon>
    </lineage>
</organism>
<feature type="transmembrane region" description="Helical" evidence="1">
    <location>
        <begin position="53"/>
        <end position="71"/>
    </location>
</feature>
<keyword evidence="1" id="KW-1133">Transmembrane helix</keyword>
<reference evidence="2 3" key="1">
    <citation type="submission" date="2020-10" db="EMBL/GenBank/DDBJ databases">
        <title>Sequencing the genomes of 1000 actinobacteria strains.</title>
        <authorList>
            <person name="Klenk H.-P."/>
        </authorList>
    </citation>
    <scope>NUCLEOTIDE SEQUENCE [LARGE SCALE GENOMIC DNA]</scope>
    <source>
        <strain evidence="2 3">DSM 43748</strain>
    </source>
</reference>
<dbReference type="EMBL" id="JADBEF010000001">
    <property type="protein sequence ID" value="MBE1559054.1"/>
    <property type="molecule type" value="Genomic_DNA"/>
</dbReference>
<evidence type="ECO:0000313" key="2">
    <source>
        <dbReference type="EMBL" id="MBE1559054.1"/>
    </source>
</evidence>
<evidence type="ECO:0000313" key="3">
    <source>
        <dbReference type="Proteomes" id="UP000661607"/>
    </source>
</evidence>
<keyword evidence="3" id="KW-1185">Reference proteome</keyword>
<accession>A0ABR9KAL4</accession>
<evidence type="ECO:0000256" key="1">
    <source>
        <dbReference type="SAM" id="Phobius"/>
    </source>
</evidence>
<gene>
    <name evidence="2" type="ORF">H4W81_001833</name>
</gene>
<sequence>MSPPLRKLVLTTHVTSSVGWLGAVVVFLALALIGLTAQDARTVRAAYLVMEPAAWFTLVPLSVASLLTGIVQSLGSVWGLFRHYWVVFKLLINLGAIVVLLMYTQTLGYLARVAAEPTSSGDALRSPSVVLHTVLALLLLLAATVLAVYKPRGRTRYGRAERPG</sequence>
<feature type="transmembrane region" description="Helical" evidence="1">
    <location>
        <begin position="12"/>
        <end position="33"/>
    </location>
</feature>
<evidence type="ECO:0008006" key="4">
    <source>
        <dbReference type="Google" id="ProtNLM"/>
    </source>
</evidence>
<comment type="caution">
    <text evidence="2">The sequence shown here is derived from an EMBL/GenBank/DDBJ whole genome shotgun (WGS) entry which is preliminary data.</text>
</comment>
<name>A0ABR9KAL4_9ACTN</name>
<proteinExistence type="predicted"/>
<keyword evidence="1" id="KW-0812">Transmembrane</keyword>